<dbReference type="AlphaFoldDB" id="A0A9X1XF04"/>
<dbReference type="InterPro" id="IPR019587">
    <property type="entry name" value="Polyketide_cyclase/dehydratase"/>
</dbReference>
<gene>
    <name evidence="1" type="ORF">KP803_00655</name>
</gene>
<dbReference type="Gene3D" id="3.30.530.20">
    <property type="match status" value="1"/>
</dbReference>
<dbReference type="InterPro" id="IPR023393">
    <property type="entry name" value="START-like_dom_sf"/>
</dbReference>
<dbReference type="SUPFAM" id="SSF55961">
    <property type="entry name" value="Bet v1-like"/>
    <property type="match status" value="1"/>
</dbReference>
<dbReference type="Proteomes" id="UP001139559">
    <property type="component" value="Unassembled WGS sequence"/>
</dbReference>
<keyword evidence="2" id="KW-1185">Reference proteome</keyword>
<dbReference type="CDD" id="cd07821">
    <property type="entry name" value="PYR_PYL_RCAR_like"/>
    <property type="match status" value="1"/>
</dbReference>
<organism evidence="1 2">
    <name type="scientific">Vibrio amylolyticus</name>
    <dbReference type="NCBI Taxonomy" id="2847292"/>
    <lineage>
        <taxon>Bacteria</taxon>
        <taxon>Pseudomonadati</taxon>
        <taxon>Pseudomonadota</taxon>
        <taxon>Gammaproteobacteria</taxon>
        <taxon>Vibrionales</taxon>
        <taxon>Vibrionaceae</taxon>
        <taxon>Vibrio</taxon>
    </lineage>
</organism>
<sequence>MAHYTDKSIKVNIPAEQVWKVLADFSSIEKFAVTIDSSPIISEVKSGVGARRLCTFQDGSSLVEEITEYHDGQSYKMELSEYSLPLKSMLAEMGVKAIDENTSEIYMSSEFVVKGGPFGWLMGQFIMRPVMKGVFNKVLSGLAYHCVTGKSIDKDLPEADALKAVVLG</sequence>
<dbReference type="Pfam" id="PF10604">
    <property type="entry name" value="Polyketide_cyc2"/>
    <property type="match status" value="1"/>
</dbReference>
<name>A0A9X1XF04_9VIBR</name>
<accession>A0A9X1XF04</accession>
<dbReference type="RefSeq" id="WP_248006901.1">
    <property type="nucleotide sequence ID" value="NZ_JAJHVV010000001.1"/>
</dbReference>
<comment type="caution">
    <text evidence="1">The sequence shown here is derived from an EMBL/GenBank/DDBJ whole genome shotgun (WGS) entry which is preliminary data.</text>
</comment>
<reference evidence="1" key="1">
    <citation type="submission" date="2021-11" db="EMBL/GenBank/DDBJ databases">
        <title>Vibrio ZSDE26 sp. nov. and Vibrio ZSDZ34 sp. nov., isolated from coastal seawater in Qingdao.</title>
        <authorList>
            <person name="Zhang P."/>
        </authorList>
    </citation>
    <scope>NUCLEOTIDE SEQUENCE</scope>
    <source>
        <strain evidence="1">ZSDE26</strain>
    </source>
</reference>
<dbReference type="PANTHER" id="PTHR39332:SF7">
    <property type="entry name" value="SRPBCC FAMILY PROTEIN"/>
    <property type="match status" value="1"/>
</dbReference>
<evidence type="ECO:0000313" key="1">
    <source>
        <dbReference type="EMBL" id="MCK6261777.1"/>
    </source>
</evidence>
<dbReference type="PANTHER" id="PTHR39332">
    <property type="entry name" value="BLL4707 PROTEIN"/>
    <property type="match status" value="1"/>
</dbReference>
<evidence type="ECO:0000313" key="2">
    <source>
        <dbReference type="Proteomes" id="UP001139559"/>
    </source>
</evidence>
<dbReference type="EMBL" id="JAJHVV010000001">
    <property type="protein sequence ID" value="MCK6261777.1"/>
    <property type="molecule type" value="Genomic_DNA"/>
</dbReference>
<protein>
    <submittedName>
        <fullName evidence="1">SRPBCC family protein</fullName>
    </submittedName>
</protein>
<proteinExistence type="predicted"/>